<feature type="domain" description="Glycosyltransferase 2-like" evidence="4">
    <location>
        <begin position="358"/>
        <end position="464"/>
    </location>
</feature>
<dbReference type="KEGG" id="ssam:E3D00_05725"/>
<comment type="similarity">
    <text evidence="1">Belongs to the glycosyltransferase 2 family.</text>
</comment>
<dbReference type="PANTHER" id="PTHR43179">
    <property type="entry name" value="RHAMNOSYLTRANSFERASE WBBL"/>
    <property type="match status" value="1"/>
</dbReference>
<evidence type="ECO:0000256" key="3">
    <source>
        <dbReference type="ARBA" id="ARBA00022679"/>
    </source>
</evidence>
<dbReference type="SUPFAM" id="SSF48452">
    <property type="entry name" value="TPR-like"/>
    <property type="match status" value="1"/>
</dbReference>
<evidence type="ECO:0000313" key="5">
    <source>
        <dbReference type="EMBL" id="QDH17118.1"/>
    </source>
</evidence>
<evidence type="ECO:0000256" key="1">
    <source>
        <dbReference type="ARBA" id="ARBA00006739"/>
    </source>
</evidence>
<dbReference type="GO" id="GO:0016757">
    <property type="term" value="F:glycosyltransferase activity"/>
    <property type="evidence" value="ECO:0007669"/>
    <property type="project" value="UniProtKB-KW"/>
</dbReference>
<dbReference type="OrthoDB" id="9771846at2"/>
<evidence type="ECO:0000259" key="4">
    <source>
        <dbReference type="Pfam" id="PF00535"/>
    </source>
</evidence>
<dbReference type="InterPro" id="IPR001173">
    <property type="entry name" value="Glyco_trans_2-like"/>
</dbReference>
<dbReference type="InterPro" id="IPR011990">
    <property type="entry name" value="TPR-like_helical_dom_sf"/>
</dbReference>
<dbReference type="Proteomes" id="UP000316313">
    <property type="component" value="Chromosome"/>
</dbReference>
<keyword evidence="2" id="KW-0328">Glycosyltransferase</keyword>
<evidence type="ECO:0000313" key="6">
    <source>
        <dbReference type="Proteomes" id="UP000316313"/>
    </source>
</evidence>
<dbReference type="EMBL" id="CP038141">
    <property type="protein sequence ID" value="QDH17118.1"/>
    <property type="molecule type" value="Genomic_DNA"/>
</dbReference>
<dbReference type="AlphaFoldDB" id="A0A4Y6UKE7"/>
<protein>
    <submittedName>
        <fullName evidence="5">Glycosyltransferase</fullName>
    </submittedName>
</protein>
<dbReference type="Gene3D" id="3.40.50.2000">
    <property type="entry name" value="Glycogen Phosphorylase B"/>
    <property type="match status" value="1"/>
</dbReference>
<keyword evidence="3 5" id="KW-0808">Transferase</keyword>
<proteinExistence type="inferred from homology"/>
<dbReference type="SUPFAM" id="SSF53756">
    <property type="entry name" value="UDP-Glycosyltransferase/glycogen phosphorylase"/>
    <property type="match status" value="1"/>
</dbReference>
<organism evidence="5 6">
    <name type="scientific">Swingsia samuiensis</name>
    <dbReference type="NCBI Taxonomy" id="1293412"/>
    <lineage>
        <taxon>Bacteria</taxon>
        <taxon>Pseudomonadati</taxon>
        <taxon>Pseudomonadota</taxon>
        <taxon>Alphaproteobacteria</taxon>
        <taxon>Acetobacterales</taxon>
        <taxon>Acetobacteraceae</taxon>
        <taxon>Swingsia</taxon>
    </lineage>
</organism>
<dbReference type="Gene3D" id="3.90.550.10">
    <property type="entry name" value="Spore Coat Polysaccharide Biosynthesis Protein SpsA, Chain A"/>
    <property type="match status" value="1"/>
</dbReference>
<dbReference type="PANTHER" id="PTHR43179:SF12">
    <property type="entry name" value="GALACTOFURANOSYLTRANSFERASE GLFT2"/>
    <property type="match status" value="1"/>
</dbReference>
<sequence length="983" mass="110065">MREKGSDQPDLTGTTSRVNFSGYGHKVTDADRAQWRDVMNARAQEAFHRGQEFVKKGNLEDGIFWLERAHRMARKSPNVTWALALAYLSAGHLDESLVKLESLHQQYDLREAAFLEAVCLVNINQKKEALNRLGCALGRFHVVPEMTSLIEDLVKQFKRDGWCTLSNSGVLAIHTQKDIQIICDGKEVFSGKADGLYSLPKGWSSARCLEVKRGQKHLLGSPINIASITRCESLVRATASGLEGWLWYPADPDHVPTIHIGPQETPQIVSEYAKDVDSDQPLPRPRIFRIELRKIPARTKQVMIRDEHGRPLVGAPLNPDIGALFSRKRKTPAYLRPQPVEEWPVRPAIDRKSRGWAVIIPVYKDEVKTLACLRSVFATVGPDVSIIVIDDATPEPALAKKLDDLRVEKRITLIRHKENLGYPASVNDGLRLAKGRDVVLLNSDTLVFPKWLERLEKRMKTTDVGTLTPFSNDASILSYPSVKERNPIPSSKQAKAIDRLCSRLFKSEEARIELPTANGFCMAISAECLEETGLFREDVFSLGYGEENDFCLRASALGFRHYPAPDVFVAHFGSVSFGSSRKALITRNLSVLEALHPGYHALVGRFIRSDALGGLRRAIDAARVEKLRGSRPSILLIQHDAGGGVGKAVSERAADWEEKGYFVLSLRPTEDGCWIEPLQKESSSTPNMTFVLPQETSTFVALLKDLKLAQIEWHHLVGHAPMIRQLHEKVGVPYSVFVHDYMSFCPRISLLNGEGHYCGEPELSECENCINTSGSYLDESITVSKLLDRSQKEFQKAKNIMVPSNDTARRMKRHFPFIEPEVHFLEQDILEKNRAGEKGQLGADGILRICVVGGISRWKGYDVLLQMASEIKKHSLPIEIVLVGHTPDDEGLIAQGVKVTGHYQEEEAVSLIKQQKATIGFIPSISPETWCYALTLLWKSDLRVLCFNIGAQAERIQRTGRGMVLPLGMPIEMLLRFLLREIN</sequence>
<evidence type="ECO:0000256" key="2">
    <source>
        <dbReference type="ARBA" id="ARBA00022676"/>
    </source>
</evidence>
<keyword evidence="6" id="KW-1185">Reference proteome</keyword>
<name>A0A4Y6UKE7_9PROT</name>
<reference evidence="5 6" key="1">
    <citation type="submission" date="2019-03" db="EMBL/GenBank/DDBJ databases">
        <title>The complete genome sequence of Swingsia samuiensis NBRC107927(T).</title>
        <authorList>
            <person name="Chua K.-O."/>
            <person name="Chan K.-G."/>
            <person name="See-Too W.-S."/>
        </authorList>
    </citation>
    <scope>NUCLEOTIDE SEQUENCE [LARGE SCALE GENOMIC DNA]</scope>
    <source>
        <strain evidence="5 6">AH83</strain>
    </source>
</reference>
<dbReference type="Gene3D" id="1.25.40.10">
    <property type="entry name" value="Tetratricopeptide repeat domain"/>
    <property type="match status" value="1"/>
</dbReference>
<dbReference type="InterPro" id="IPR029044">
    <property type="entry name" value="Nucleotide-diphossugar_trans"/>
</dbReference>
<dbReference type="SUPFAM" id="SSF53448">
    <property type="entry name" value="Nucleotide-diphospho-sugar transferases"/>
    <property type="match status" value="1"/>
</dbReference>
<dbReference type="RefSeq" id="WP_141460746.1">
    <property type="nucleotide sequence ID" value="NZ_CP038141.1"/>
</dbReference>
<gene>
    <name evidence="5" type="ORF">E3D00_05725</name>
</gene>
<dbReference type="Pfam" id="PF00535">
    <property type="entry name" value="Glycos_transf_2"/>
    <property type="match status" value="1"/>
</dbReference>
<accession>A0A4Y6UKE7</accession>